<dbReference type="Pfam" id="PF00454">
    <property type="entry name" value="PI3_PI4_kinase"/>
    <property type="match status" value="1"/>
</dbReference>
<dbReference type="SMART" id="SM00146">
    <property type="entry name" value="PI3Kc"/>
    <property type="match status" value="1"/>
</dbReference>
<dbReference type="GO" id="GO:0005524">
    <property type="term" value="F:ATP binding"/>
    <property type="evidence" value="ECO:0007669"/>
    <property type="project" value="UniProtKB-KW"/>
</dbReference>
<dbReference type="SMART" id="SM00239">
    <property type="entry name" value="C2"/>
    <property type="match status" value="1"/>
</dbReference>
<comment type="catalytic activity">
    <reaction evidence="7">
        <text>a 1,2-diacyl-sn-glycero-3-phospho-(1D-myo-inositol 4-phosphate) + ATP = a 1,2-diacyl-sn-glycero-3-phospho-(1D-myo-inositol-3,4-bisphosphate) + ADP + H(+)</text>
        <dbReference type="Rhea" id="RHEA:18373"/>
        <dbReference type="ChEBI" id="CHEBI:15378"/>
        <dbReference type="ChEBI" id="CHEBI:30616"/>
        <dbReference type="ChEBI" id="CHEBI:57658"/>
        <dbReference type="ChEBI" id="CHEBI:58178"/>
        <dbReference type="ChEBI" id="CHEBI:456216"/>
        <dbReference type="EC" id="2.7.1.154"/>
    </reaction>
    <physiologicalReaction direction="left-to-right" evidence="7">
        <dbReference type="Rhea" id="RHEA:18374"/>
    </physiologicalReaction>
</comment>
<keyword evidence="5" id="KW-0443">Lipid metabolism</keyword>
<evidence type="ECO:0000259" key="9">
    <source>
        <dbReference type="PROSITE" id="PS50004"/>
    </source>
</evidence>
<feature type="domain" description="PI3K-RBD" evidence="13">
    <location>
        <begin position="308"/>
        <end position="397"/>
    </location>
</feature>
<proteinExistence type="inferred from homology"/>
<dbReference type="GO" id="GO:0005737">
    <property type="term" value="C:cytoplasm"/>
    <property type="evidence" value="ECO:0007669"/>
    <property type="project" value="TreeGrafter"/>
</dbReference>
<dbReference type="PANTHER" id="PTHR10048:SF14">
    <property type="entry name" value="LD28067P"/>
    <property type="match status" value="1"/>
</dbReference>
<dbReference type="GO" id="GO:0016477">
    <property type="term" value="P:cell migration"/>
    <property type="evidence" value="ECO:0007669"/>
    <property type="project" value="TreeGrafter"/>
</dbReference>
<keyword evidence="4" id="KW-0067">ATP-binding</keyword>
<dbReference type="Pfam" id="PF00613">
    <property type="entry name" value="PI3Ka"/>
    <property type="match status" value="1"/>
</dbReference>
<gene>
    <name evidence="15" type="primary">RvY_09076-1</name>
    <name evidence="15" type="synonym">RvY_09076.1</name>
    <name evidence="15" type="ORF">RvY_09076</name>
</gene>
<evidence type="ECO:0000256" key="6">
    <source>
        <dbReference type="ARBA" id="ARBA00023985"/>
    </source>
</evidence>
<dbReference type="PROSITE" id="PS51545">
    <property type="entry name" value="PIK_HELICAL"/>
    <property type="match status" value="1"/>
</dbReference>
<dbReference type="InterPro" id="IPR015433">
    <property type="entry name" value="PI3/4_kinase"/>
</dbReference>
<reference evidence="15 16" key="1">
    <citation type="journal article" date="2016" name="Nat. Commun.">
        <title>Extremotolerant tardigrade genome and improved radiotolerance of human cultured cells by tardigrade-unique protein.</title>
        <authorList>
            <person name="Hashimoto T."/>
            <person name="Horikawa D.D."/>
            <person name="Saito Y."/>
            <person name="Kuwahara H."/>
            <person name="Kozuka-Hata H."/>
            <person name="Shin-I T."/>
            <person name="Minakuchi Y."/>
            <person name="Ohishi K."/>
            <person name="Motoyama A."/>
            <person name="Aizu T."/>
            <person name="Enomoto A."/>
            <person name="Kondo K."/>
            <person name="Tanaka S."/>
            <person name="Hara Y."/>
            <person name="Koshikawa S."/>
            <person name="Sagara H."/>
            <person name="Miura T."/>
            <person name="Yokobori S."/>
            <person name="Miyagawa K."/>
            <person name="Suzuki Y."/>
            <person name="Kubo T."/>
            <person name="Oyama M."/>
            <person name="Kohara Y."/>
            <person name="Fujiyama A."/>
            <person name="Arakawa K."/>
            <person name="Katayama T."/>
            <person name="Toyoda A."/>
            <person name="Kunieda T."/>
        </authorList>
    </citation>
    <scope>NUCLEOTIDE SEQUENCE [LARGE SCALE GENOMIC DNA]</scope>
    <source>
        <strain evidence="15 16">YOKOZUNA-1</strain>
    </source>
</reference>
<dbReference type="PROSITE" id="PS50004">
    <property type="entry name" value="C2"/>
    <property type="match status" value="1"/>
</dbReference>
<dbReference type="GO" id="GO:0005886">
    <property type="term" value="C:plasma membrane"/>
    <property type="evidence" value="ECO:0007669"/>
    <property type="project" value="TreeGrafter"/>
</dbReference>
<dbReference type="STRING" id="947166.A0A1D1VDN7"/>
<dbReference type="InterPro" id="IPR036940">
    <property type="entry name" value="PI3/4_kinase_cat_sf"/>
</dbReference>
<evidence type="ECO:0000256" key="4">
    <source>
        <dbReference type="ARBA" id="ARBA00022840"/>
    </source>
</evidence>
<evidence type="ECO:0000256" key="2">
    <source>
        <dbReference type="ARBA" id="ARBA00022741"/>
    </source>
</evidence>
<evidence type="ECO:0000256" key="7">
    <source>
        <dbReference type="ARBA" id="ARBA00029297"/>
    </source>
</evidence>
<comment type="catalytic activity">
    <reaction evidence="6">
        <text>a 1,2-diacyl-sn-glycero-3-phospho-(1D-myo-inositol) + ATP = a 1,2-diacyl-sn-glycero-3-phospho-(1D-myo-inositol-3-phosphate) + ADP + H(+)</text>
        <dbReference type="Rhea" id="RHEA:12709"/>
        <dbReference type="ChEBI" id="CHEBI:15378"/>
        <dbReference type="ChEBI" id="CHEBI:30616"/>
        <dbReference type="ChEBI" id="CHEBI:57880"/>
        <dbReference type="ChEBI" id="CHEBI:58088"/>
        <dbReference type="ChEBI" id="CHEBI:456216"/>
        <dbReference type="EC" id="2.7.1.137"/>
    </reaction>
    <physiologicalReaction direction="left-to-right" evidence="6">
        <dbReference type="Rhea" id="RHEA:12710"/>
    </physiologicalReaction>
</comment>
<keyword evidence="3" id="KW-0418">Kinase</keyword>
<protein>
    <submittedName>
        <fullName evidence="15">Uncharacterized protein</fullName>
    </submittedName>
</protein>
<dbReference type="Pfam" id="PF00794">
    <property type="entry name" value="PI3K_rbd"/>
    <property type="match status" value="1"/>
</dbReference>
<dbReference type="InterPro" id="IPR000341">
    <property type="entry name" value="PI3K_Ras-bd_dom"/>
</dbReference>
<dbReference type="GO" id="GO:0005942">
    <property type="term" value="C:phosphatidylinositol 3-kinase complex"/>
    <property type="evidence" value="ECO:0007669"/>
    <property type="project" value="TreeGrafter"/>
</dbReference>
<dbReference type="EMBL" id="BDGG01000004">
    <property type="protein sequence ID" value="GAU97847.1"/>
    <property type="molecule type" value="Genomic_DNA"/>
</dbReference>
<dbReference type="PANTHER" id="PTHR10048">
    <property type="entry name" value="PHOSPHATIDYLINOSITOL KINASE"/>
    <property type="match status" value="1"/>
</dbReference>
<dbReference type="InterPro" id="IPR000403">
    <property type="entry name" value="PI3/4_kinase_cat_dom"/>
</dbReference>
<dbReference type="GO" id="GO:0035091">
    <property type="term" value="F:phosphatidylinositol binding"/>
    <property type="evidence" value="ECO:0007669"/>
    <property type="project" value="InterPro"/>
</dbReference>
<dbReference type="SUPFAM" id="SSF48371">
    <property type="entry name" value="ARM repeat"/>
    <property type="match status" value="1"/>
</dbReference>
<dbReference type="SUPFAM" id="SSF49562">
    <property type="entry name" value="C2 domain (Calcium/lipid-binding domain, CaLB)"/>
    <property type="match status" value="2"/>
</dbReference>
<dbReference type="InterPro" id="IPR029071">
    <property type="entry name" value="Ubiquitin-like_domsf"/>
</dbReference>
<keyword evidence="16" id="KW-1185">Reference proteome</keyword>
<accession>A0A1D1VDN7</accession>
<evidence type="ECO:0000256" key="3">
    <source>
        <dbReference type="ARBA" id="ARBA00022777"/>
    </source>
</evidence>
<dbReference type="InterPro" id="IPR036871">
    <property type="entry name" value="PX_dom_sf"/>
</dbReference>
<feature type="domain" description="C2" evidence="9">
    <location>
        <begin position="1444"/>
        <end position="1563"/>
    </location>
</feature>
<dbReference type="SMART" id="SM00142">
    <property type="entry name" value="PI3K_C2"/>
    <property type="match status" value="1"/>
</dbReference>
<evidence type="ECO:0000256" key="8">
    <source>
        <dbReference type="PROSITE-ProRule" id="PRU00880"/>
    </source>
</evidence>
<dbReference type="Gene3D" id="1.10.1070.11">
    <property type="entry name" value="Phosphatidylinositol 3-/4-kinase, catalytic domain"/>
    <property type="match status" value="1"/>
</dbReference>
<dbReference type="InterPro" id="IPR001683">
    <property type="entry name" value="PX_dom"/>
</dbReference>
<dbReference type="SMART" id="SM00312">
    <property type="entry name" value="PX"/>
    <property type="match status" value="1"/>
</dbReference>
<dbReference type="PROSITE" id="PS50195">
    <property type="entry name" value="PX"/>
    <property type="match status" value="1"/>
</dbReference>
<dbReference type="SMART" id="SM00145">
    <property type="entry name" value="PI3Ka"/>
    <property type="match status" value="1"/>
</dbReference>
<dbReference type="InterPro" id="IPR002420">
    <property type="entry name" value="PI3K-type_C2_dom"/>
</dbReference>
<sequence>MEKMAISGTNTQATRTEDLMDLSDSPAQNFFQDNLLQYYARPIYPVNFPSLTSIPVDKMNRRLSFDMQNGSVAYRKKSSNSSALLNSFPGTPSSGHRSLIIPHSHTLHQFPATPLTRPINSCPNLSDTKAITDNVVTEFQRGKMELLRQTGNLIDLGAPPPSTKSSLKADLHFFDPLLRPLSESSESSSGGSPLVNEGIFHNWETFDDSDDSWITRRVSREVPDEAFSDKAVALSIPDIPQDRRSPKPTFDAANHKLAVLQVKAECESLRSFYRMVYRLHNDFQYDDELTNIGFIRSPMVEEFQRTLTGSIRLVVLHNATESVTSFDCDVQTTVEHAISHVLFEIKGDQASLMQINRYIFRIHGRMDCLSGESPLSDYQQVHLCCKNGTPLKLVLLDLNDHNEMRRTLDDDQRPFSIDDLAKRPRDPSREDVSILIDVFEGEVDKFTNAFYAKVADLSVTYQGVFQAVKAISRKLRSLEPSFLTEKVEQLFSFTHSEISHNLAEETLKMVLGDLRKAIITLFQIFTSTFRSPFTLPSLTNVVKGRKEMITVLDSCRFKIDSVHNLPPEWKLHYSQFYFSASLNYGPQVLHVPVKTEVVTITESFFSKLTFEDWIEFRSISICSLPRESKVVLCLYAIPGGSGGDPEVKPMETSTAPVLLGWNSFFLFDCDWDISATATCHLAQGDKIIGLWRTEPVLVEGPALSGVADVSTPLLWIVLPEYDDEVIFPAVLHSSSYAVKKDFEKLDEQTQEKIQDILSRDVLQQISSVEKELIWEKRHYLHSCSNALPRILESAIGWDWASLADIYAILDTWPQLSPVEAMHLLLNQFPDEEVRRYAVNCIRQSSTEALARFLPQLVQAIKLQNYDANALTKFLMESALHNIHIAHDLYWCLKENIYCAKLGFRYRLILNALLNLSGRAVRENFVRQEHLVNSLTEVAVAVKAARDAQRTSTLTQCLSRTQSLFADGPIFLAINSAWKVMDIDVASCCYFPSMTVPIKLSFKSIDADADLIHVIYKCGDDLRQDQLVMQLIRIMDKMWQLSNLDLKMVTFTIRQTDVRKGFIEAIMNAETLRKIQVQHGVTGAFKDKPLASWLLKNNPSEAEYRKASDNFTKSCAGYCVATYVLGACDRHSDNIMITHDGCMFHIDFGKFLGDAQMFGAIKRDRVPFVLSSDMVYVINGGEKPSIQFQEFVDLCCQAFNVLRRNGNTLITLFELMIFSDIPGISRDASKYIQRALMMELNEAEATASFTRLIEESVKSWFTHFNFFLHNLAQLRFSAQNSKGQMLSFAAKAYSHTTEPRILNIECFGYQKRYDPQKYYVYILKVFRESQREPTFVFRSYLELVELYEKLCMMFPSAKWRHTLSKGSRIGRTNVQNVAQKRLTDVQQFVQSLVGQPEEVFHCDLVYTFFHALARDANDMQTDKKGIELTRSVSEKEPESPRSTTNRGLIKLSIHYKENQGLCVLVNHAKDLILTEGSAPDPYVKTYLYPDISRTTKKKTKVVRKTRHPTFNEMLLYRIPLAEVKYRVLKVTVWNYDRFKENQFLGGVAINLETFDLSKEVVDWYPLVGTR</sequence>
<dbReference type="GO" id="GO:0048015">
    <property type="term" value="P:phosphatidylinositol-mediated signaling"/>
    <property type="evidence" value="ECO:0007669"/>
    <property type="project" value="TreeGrafter"/>
</dbReference>
<evidence type="ECO:0000256" key="5">
    <source>
        <dbReference type="ARBA" id="ARBA00023098"/>
    </source>
</evidence>
<dbReference type="Gene3D" id="3.30.1520.10">
    <property type="entry name" value="Phox-like domain"/>
    <property type="match status" value="1"/>
</dbReference>
<keyword evidence="1" id="KW-0808">Transferase</keyword>
<dbReference type="Pfam" id="PF00792">
    <property type="entry name" value="PI3K_C2"/>
    <property type="match status" value="1"/>
</dbReference>
<dbReference type="SUPFAM" id="SSF56112">
    <property type="entry name" value="Protein kinase-like (PK-like)"/>
    <property type="match status" value="1"/>
</dbReference>
<feature type="domain" description="PIK helical" evidence="12">
    <location>
        <begin position="739"/>
        <end position="915"/>
    </location>
</feature>
<feature type="domain" description="PI3K/PI4K catalytic" evidence="11">
    <location>
        <begin position="983"/>
        <end position="1260"/>
    </location>
</feature>
<dbReference type="Gene3D" id="3.10.20.90">
    <property type="entry name" value="Phosphatidylinositol 3-kinase Catalytic Subunit, Chain A, domain 1"/>
    <property type="match status" value="1"/>
</dbReference>
<dbReference type="InterPro" id="IPR000008">
    <property type="entry name" value="C2_dom"/>
</dbReference>
<evidence type="ECO:0000259" key="10">
    <source>
        <dbReference type="PROSITE" id="PS50195"/>
    </source>
</evidence>
<feature type="domain" description="C2 PI3K-type" evidence="14">
    <location>
        <begin position="551"/>
        <end position="728"/>
    </location>
</feature>
<dbReference type="Gene3D" id="1.25.40.70">
    <property type="entry name" value="Phosphatidylinositol 3-kinase, accessory domain (PIK)"/>
    <property type="match status" value="1"/>
</dbReference>
<dbReference type="FunFam" id="1.10.1070.11:FF:000001">
    <property type="entry name" value="Phosphatidylinositol 4,5-bisphosphate 3-kinase catalytic subunit"/>
    <property type="match status" value="1"/>
</dbReference>
<dbReference type="InterPro" id="IPR011009">
    <property type="entry name" value="Kinase-like_dom_sf"/>
</dbReference>
<dbReference type="InterPro" id="IPR016024">
    <property type="entry name" value="ARM-type_fold"/>
</dbReference>
<evidence type="ECO:0000259" key="12">
    <source>
        <dbReference type="PROSITE" id="PS51545"/>
    </source>
</evidence>
<dbReference type="InterPro" id="IPR042236">
    <property type="entry name" value="PI3K_accessory_sf"/>
</dbReference>
<dbReference type="PROSITE" id="PS51546">
    <property type="entry name" value="PI3K_RBD"/>
    <property type="match status" value="1"/>
</dbReference>
<evidence type="ECO:0000313" key="15">
    <source>
        <dbReference type="EMBL" id="GAU97847.1"/>
    </source>
</evidence>
<dbReference type="CDD" id="cd04012">
    <property type="entry name" value="C2A_PI3K_class_II"/>
    <property type="match status" value="1"/>
</dbReference>
<keyword evidence="2" id="KW-0547">Nucleotide-binding</keyword>
<dbReference type="Gene3D" id="2.60.40.150">
    <property type="entry name" value="C2 domain"/>
    <property type="match status" value="2"/>
</dbReference>
<dbReference type="GO" id="GO:0043491">
    <property type="term" value="P:phosphatidylinositol 3-kinase/protein kinase B signal transduction"/>
    <property type="evidence" value="ECO:0007669"/>
    <property type="project" value="TreeGrafter"/>
</dbReference>
<dbReference type="Pfam" id="PF00168">
    <property type="entry name" value="C2"/>
    <property type="match status" value="1"/>
</dbReference>
<comment type="caution">
    <text evidence="15">The sequence shown here is derived from an EMBL/GenBank/DDBJ whole genome shotgun (WGS) entry which is preliminary data.</text>
</comment>
<dbReference type="InterPro" id="IPR035892">
    <property type="entry name" value="C2_domain_sf"/>
</dbReference>
<dbReference type="PROSITE" id="PS50290">
    <property type="entry name" value="PI3_4_KINASE_3"/>
    <property type="match status" value="1"/>
</dbReference>
<evidence type="ECO:0000313" key="16">
    <source>
        <dbReference type="Proteomes" id="UP000186922"/>
    </source>
</evidence>
<dbReference type="PROSITE" id="PS51547">
    <property type="entry name" value="C2_PI3K"/>
    <property type="match status" value="1"/>
</dbReference>
<dbReference type="GO" id="GO:0016303">
    <property type="term" value="F:1-phosphatidylinositol-3-kinase activity"/>
    <property type="evidence" value="ECO:0007669"/>
    <property type="project" value="UniProtKB-EC"/>
</dbReference>
<dbReference type="Pfam" id="PF00787">
    <property type="entry name" value="PX"/>
    <property type="match status" value="1"/>
</dbReference>
<evidence type="ECO:0000259" key="13">
    <source>
        <dbReference type="PROSITE" id="PS51546"/>
    </source>
</evidence>
<dbReference type="InterPro" id="IPR001263">
    <property type="entry name" value="PI3K_accessory_dom"/>
</dbReference>
<name>A0A1D1VDN7_RAMVA</name>
<evidence type="ECO:0000259" key="11">
    <source>
        <dbReference type="PROSITE" id="PS50290"/>
    </source>
</evidence>
<evidence type="ECO:0000256" key="1">
    <source>
        <dbReference type="ARBA" id="ARBA00022679"/>
    </source>
</evidence>
<evidence type="ECO:0000259" key="14">
    <source>
        <dbReference type="PROSITE" id="PS51547"/>
    </source>
</evidence>
<dbReference type="Gene3D" id="3.30.1010.10">
    <property type="entry name" value="Phosphatidylinositol 3-kinase Catalytic Subunit, Chain A, domain 4"/>
    <property type="match status" value="1"/>
</dbReference>
<dbReference type="OrthoDB" id="67688at2759"/>
<dbReference type="SMART" id="SM00144">
    <property type="entry name" value="PI3K_rbd"/>
    <property type="match status" value="1"/>
</dbReference>
<dbReference type="SUPFAM" id="SSF64268">
    <property type="entry name" value="PX domain"/>
    <property type="match status" value="1"/>
</dbReference>
<dbReference type="Proteomes" id="UP000186922">
    <property type="component" value="Unassembled WGS sequence"/>
</dbReference>
<organism evidence="15 16">
    <name type="scientific">Ramazzottius varieornatus</name>
    <name type="common">Water bear</name>
    <name type="synonym">Tardigrade</name>
    <dbReference type="NCBI Taxonomy" id="947166"/>
    <lineage>
        <taxon>Eukaryota</taxon>
        <taxon>Metazoa</taxon>
        <taxon>Ecdysozoa</taxon>
        <taxon>Tardigrada</taxon>
        <taxon>Eutardigrada</taxon>
        <taxon>Parachela</taxon>
        <taxon>Hypsibioidea</taxon>
        <taxon>Ramazzottiidae</taxon>
        <taxon>Ramazzottius</taxon>
    </lineage>
</organism>
<dbReference type="CDD" id="cd05166">
    <property type="entry name" value="PI3Kc_II"/>
    <property type="match status" value="1"/>
</dbReference>
<dbReference type="GO" id="GO:0035005">
    <property type="term" value="F:1-phosphatidylinositol-4-phosphate 3-kinase activity"/>
    <property type="evidence" value="ECO:0007669"/>
    <property type="project" value="UniProtKB-EC"/>
</dbReference>
<comment type="similarity">
    <text evidence="8">Belongs to the PI3/PI4-kinase family.</text>
</comment>
<dbReference type="FunFam" id="3.30.1010.10:FF:000001">
    <property type="entry name" value="Phosphatidylinositol 4-phosphate 3-kinase C2 domain-containing subunit beta"/>
    <property type="match status" value="1"/>
</dbReference>
<dbReference type="SUPFAM" id="SSF54236">
    <property type="entry name" value="Ubiquitin-like"/>
    <property type="match status" value="1"/>
</dbReference>
<feature type="domain" description="PX" evidence="10">
    <location>
        <begin position="1298"/>
        <end position="1415"/>
    </location>
</feature>